<dbReference type="EMBL" id="JAATJE010000001">
    <property type="protein sequence ID" value="NJC34257.1"/>
    <property type="molecule type" value="Genomic_DNA"/>
</dbReference>
<evidence type="ECO:0000313" key="3">
    <source>
        <dbReference type="Proteomes" id="UP000734218"/>
    </source>
</evidence>
<evidence type="ECO:0000313" key="2">
    <source>
        <dbReference type="EMBL" id="NJC34257.1"/>
    </source>
</evidence>
<keyword evidence="3" id="KW-1185">Reference proteome</keyword>
<proteinExistence type="predicted"/>
<gene>
    <name evidence="2" type="ORF">GGR88_001731</name>
</gene>
<reference evidence="2 3" key="1">
    <citation type="submission" date="2020-03" db="EMBL/GenBank/DDBJ databases">
        <title>Genomic Encyclopedia of Type Strains, Phase IV (KMG-IV): sequencing the most valuable type-strain genomes for metagenomic binning, comparative biology and taxonomic classification.</title>
        <authorList>
            <person name="Goeker M."/>
        </authorList>
    </citation>
    <scope>NUCLEOTIDE SEQUENCE [LARGE SCALE GENOMIC DNA]</scope>
    <source>
        <strain evidence="2 3">DSM 27651</strain>
    </source>
</reference>
<feature type="region of interest" description="Disordered" evidence="1">
    <location>
        <begin position="26"/>
        <end position="49"/>
    </location>
</feature>
<evidence type="ECO:0000256" key="1">
    <source>
        <dbReference type="SAM" id="MobiDB-lite"/>
    </source>
</evidence>
<accession>A0ABX0XLL0</accession>
<sequence length="189" mass="19873">MPRLIRLAPLALLAVAACERQPEPQANFSLEPAAPPAPTAPPEAIGNTDVGRDDVALERTMIPELDGVATSRGTWTRTGSQTRFVGTDGVALTLACDEGDMLILFRPARPPAEAEQTLTLLTERGANLFTATRPASDPSVVTARFTAQLPFFRDALGSGGDVIGVVLGTRRAVAIPSDASIGDIIRACR</sequence>
<dbReference type="PROSITE" id="PS51257">
    <property type="entry name" value="PROKAR_LIPOPROTEIN"/>
    <property type="match status" value="1"/>
</dbReference>
<name>A0ABX0XLL0_9SPHN</name>
<protein>
    <submittedName>
        <fullName evidence="2">Uncharacterized protein</fullName>
    </submittedName>
</protein>
<dbReference type="RefSeq" id="WP_167954118.1">
    <property type="nucleotide sequence ID" value="NZ_JAATJE010000001.1"/>
</dbReference>
<dbReference type="Proteomes" id="UP000734218">
    <property type="component" value="Unassembled WGS sequence"/>
</dbReference>
<comment type="caution">
    <text evidence="2">The sequence shown here is derived from an EMBL/GenBank/DDBJ whole genome shotgun (WGS) entry which is preliminary data.</text>
</comment>
<organism evidence="2 3">
    <name type="scientific">Sphingomonas jejuensis</name>
    <dbReference type="NCBI Taxonomy" id="904715"/>
    <lineage>
        <taxon>Bacteria</taxon>
        <taxon>Pseudomonadati</taxon>
        <taxon>Pseudomonadota</taxon>
        <taxon>Alphaproteobacteria</taxon>
        <taxon>Sphingomonadales</taxon>
        <taxon>Sphingomonadaceae</taxon>
        <taxon>Sphingomonas</taxon>
    </lineage>
</organism>